<dbReference type="Gene3D" id="1.10.357.10">
    <property type="entry name" value="Tetracycline Repressor, domain 2"/>
    <property type="match status" value="1"/>
</dbReference>
<feature type="domain" description="HTH tetR-type" evidence="3">
    <location>
        <begin position="5"/>
        <end position="65"/>
    </location>
</feature>
<evidence type="ECO:0000259" key="3">
    <source>
        <dbReference type="PROSITE" id="PS50977"/>
    </source>
</evidence>
<dbReference type="Pfam" id="PF17940">
    <property type="entry name" value="TetR_C_31"/>
    <property type="match status" value="1"/>
</dbReference>
<keyword evidence="1 2" id="KW-0238">DNA-binding</keyword>
<organism evidence="4 5">
    <name type="scientific">Rhodococcus kronopolitis</name>
    <dbReference type="NCBI Taxonomy" id="1460226"/>
    <lineage>
        <taxon>Bacteria</taxon>
        <taxon>Bacillati</taxon>
        <taxon>Actinomycetota</taxon>
        <taxon>Actinomycetes</taxon>
        <taxon>Mycobacteriales</taxon>
        <taxon>Nocardiaceae</taxon>
        <taxon>Rhodococcus</taxon>
    </lineage>
</organism>
<evidence type="ECO:0000256" key="1">
    <source>
        <dbReference type="ARBA" id="ARBA00023125"/>
    </source>
</evidence>
<dbReference type="InterPro" id="IPR041583">
    <property type="entry name" value="TetR_C_31"/>
</dbReference>
<dbReference type="SUPFAM" id="SSF46689">
    <property type="entry name" value="Homeodomain-like"/>
    <property type="match status" value="1"/>
</dbReference>
<dbReference type="EMBL" id="JBHSFO010000003">
    <property type="protein sequence ID" value="MFC4603724.1"/>
    <property type="molecule type" value="Genomic_DNA"/>
</dbReference>
<gene>
    <name evidence="4" type="ORF">ACFO6S_08535</name>
</gene>
<feature type="DNA-binding region" description="H-T-H motif" evidence="2">
    <location>
        <begin position="28"/>
        <end position="47"/>
    </location>
</feature>
<evidence type="ECO:0000313" key="4">
    <source>
        <dbReference type="EMBL" id="MFC4603724.1"/>
    </source>
</evidence>
<keyword evidence="5" id="KW-1185">Reference proteome</keyword>
<dbReference type="InterPro" id="IPR009057">
    <property type="entry name" value="Homeodomain-like_sf"/>
</dbReference>
<evidence type="ECO:0000313" key="5">
    <source>
        <dbReference type="Proteomes" id="UP001595914"/>
    </source>
</evidence>
<dbReference type="RefSeq" id="WP_378415933.1">
    <property type="nucleotide sequence ID" value="NZ_JBHSFO010000003.1"/>
</dbReference>
<dbReference type="Proteomes" id="UP001595914">
    <property type="component" value="Unassembled WGS sequence"/>
</dbReference>
<accession>A0ABV9FR65</accession>
<sequence>MASDTGRHARIADAVLDIVAAEGIRALTHRAVDRHLGLPNGSTSYYFRTKRELLVAAVEQLNATSRRDFERSRLTRPPAELPALAELARDIGAALDAMLVGRVRDIRARYALTLEMVNDKEIQQALATSIFSQPLGAALVRDLGSADPEVDGANFVALCEGLVWERSVGAQALTGPAPGSAASARELTAAVATYLRGVAAGR</sequence>
<dbReference type="InterPro" id="IPR001647">
    <property type="entry name" value="HTH_TetR"/>
</dbReference>
<comment type="caution">
    <text evidence="4">The sequence shown here is derived from an EMBL/GenBank/DDBJ whole genome shotgun (WGS) entry which is preliminary data.</text>
</comment>
<dbReference type="PROSITE" id="PS50977">
    <property type="entry name" value="HTH_TETR_2"/>
    <property type="match status" value="1"/>
</dbReference>
<name>A0ABV9FR65_9NOCA</name>
<protein>
    <submittedName>
        <fullName evidence="4">TetR/AcrR family transcriptional regulator</fullName>
    </submittedName>
</protein>
<evidence type="ECO:0000256" key="2">
    <source>
        <dbReference type="PROSITE-ProRule" id="PRU00335"/>
    </source>
</evidence>
<proteinExistence type="predicted"/>
<reference evidence="5" key="1">
    <citation type="journal article" date="2019" name="Int. J. Syst. Evol. Microbiol.">
        <title>The Global Catalogue of Microorganisms (GCM) 10K type strain sequencing project: providing services to taxonomists for standard genome sequencing and annotation.</title>
        <authorList>
            <consortium name="The Broad Institute Genomics Platform"/>
            <consortium name="The Broad Institute Genome Sequencing Center for Infectious Disease"/>
            <person name="Wu L."/>
            <person name="Ma J."/>
        </authorList>
    </citation>
    <scope>NUCLEOTIDE SEQUENCE [LARGE SCALE GENOMIC DNA]</scope>
    <source>
        <strain evidence="5">CCUG 54520</strain>
    </source>
</reference>